<dbReference type="OrthoDB" id="9677438at2"/>
<feature type="chain" id="PRO_5017336508" evidence="1">
    <location>
        <begin position="25"/>
        <end position="163"/>
    </location>
</feature>
<gene>
    <name evidence="2" type="ORF">D3880_22320</name>
</gene>
<accession>A0A385Z9L7</accession>
<organism evidence="2 3">
    <name type="scientific">Pseudomonas cavernae</name>
    <dbReference type="NCBI Taxonomy" id="2320867"/>
    <lineage>
        <taxon>Bacteria</taxon>
        <taxon>Pseudomonadati</taxon>
        <taxon>Pseudomonadota</taxon>
        <taxon>Gammaproteobacteria</taxon>
        <taxon>Pseudomonadales</taxon>
        <taxon>Pseudomonadaceae</taxon>
        <taxon>Pseudomonas</taxon>
    </lineage>
</organism>
<proteinExistence type="predicted"/>
<sequence>MRRLSIFIVTLISLMLMGAATAFAAAPSAQNDRPDWQPFEGIGSNFCNGEDIAVTGKFLSEFNVMQDASGGVHVVVQQSTRGTGVGLTSGAKYVLGDSASGASTETTAGVVTGTQPILVRLIALDPDVPDLFIRALFHFTINANGEETSVVDTFEVLCDRQPV</sequence>
<keyword evidence="1" id="KW-0732">Signal</keyword>
<evidence type="ECO:0000256" key="1">
    <source>
        <dbReference type="SAM" id="SignalP"/>
    </source>
</evidence>
<keyword evidence="3" id="KW-1185">Reference proteome</keyword>
<name>A0A385Z9L7_9PSED</name>
<dbReference type="EMBL" id="CP032419">
    <property type="protein sequence ID" value="AYC34937.1"/>
    <property type="molecule type" value="Genomic_DNA"/>
</dbReference>
<dbReference type="KEGG" id="pcav:D3880_22320"/>
<feature type="signal peptide" evidence="1">
    <location>
        <begin position="1"/>
        <end position="24"/>
    </location>
</feature>
<evidence type="ECO:0000313" key="2">
    <source>
        <dbReference type="EMBL" id="AYC34937.1"/>
    </source>
</evidence>
<dbReference type="AlphaFoldDB" id="A0A385Z9L7"/>
<dbReference type="RefSeq" id="WP_119895586.1">
    <property type="nucleotide sequence ID" value="NZ_CP032419.1"/>
</dbReference>
<protein>
    <submittedName>
        <fullName evidence="2">Uncharacterized protein</fullName>
    </submittedName>
</protein>
<reference evidence="3" key="1">
    <citation type="submission" date="2018-09" db="EMBL/GenBank/DDBJ databases">
        <authorList>
            <person name="Zhu H."/>
        </authorList>
    </citation>
    <scope>NUCLEOTIDE SEQUENCE [LARGE SCALE GENOMIC DNA]</scope>
    <source>
        <strain evidence="3">K2W31S-8</strain>
    </source>
</reference>
<dbReference type="Proteomes" id="UP000265560">
    <property type="component" value="Chromosome"/>
</dbReference>
<evidence type="ECO:0000313" key="3">
    <source>
        <dbReference type="Proteomes" id="UP000265560"/>
    </source>
</evidence>